<dbReference type="EMBL" id="AP022587">
    <property type="protein sequence ID" value="BBY20378.1"/>
    <property type="molecule type" value="Genomic_DNA"/>
</dbReference>
<sequence>MRITVKFDLSFEYGALEQLWRTADRMGFETVWDYDHFYGPKDSTDPTYEGWTTLAAMAAVTKRARIGCLVSSVTFRNLAVMAKMAVTVDHISGGRLNFGIGAGWHENEHRGYGIDFPDPGIRVAMVDEALTVLRRLWTEESVTFAGRFFTLEEALCEPKPVQQPHPPIVIGGSEPKMLRVIARHADMWNMPGHEGPQRWGAVNADLDAACAEVRRPPAEIQRSAQLSLHPAEAGQLDEQLAMLPEFERLGCAQMVLAFRQPPTDALLERCLALDCAPGGSRPSKPSSLPIPIAAGVEDC</sequence>
<name>A0A7I7Q284_9MYCO</name>
<dbReference type="InterPro" id="IPR036661">
    <property type="entry name" value="Luciferase-like_sf"/>
</dbReference>
<evidence type="ECO:0000313" key="7">
    <source>
        <dbReference type="Proteomes" id="UP000467130"/>
    </source>
</evidence>
<dbReference type="InterPro" id="IPR019921">
    <property type="entry name" value="Lucif-like_OxRdtase_Rv2161c"/>
</dbReference>
<dbReference type="PANTHER" id="PTHR42847">
    <property type="entry name" value="ALKANESULFONATE MONOOXYGENASE"/>
    <property type="match status" value="1"/>
</dbReference>
<dbReference type="GO" id="GO:0046306">
    <property type="term" value="P:alkanesulfonate catabolic process"/>
    <property type="evidence" value="ECO:0007669"/>
    <property type="project" value="TreeGrafter"/>
</dbReference>
<protein>
    <submittedName>
        <fullName evidence="6">LLM class F420-dependent oxidoreductase</fullName>
    </submittedName>
</protein>
<dbReference type="SUPFAM" id="SSF51679">
    <property type="entry name" value="Bacterial luciferase-like"/>
    <property type="match status" value="1"/>
</dbReference>
<dbReference type="InterPro" id="IPR050172">
    <property type="entry name" value="SsuD_RutA_monooxygenase"/>
</dbReference>
<keyword evidence="3" id="KW-0560">Oxidoreductase</keyword>
<dbReference type="RefSeq" id="WP_163788481.1">
    <property type="nucleotide sequence ID" value="NZ_AP022587.1"/>
</dbReference>
<dbReference type="Gene3D" id="3.20.20.30">
    <property type="entry name" value="Luciferase-like domain"/>
    <property type="match status" value="1"/>
</dbReference>
<feature type="domain" description="Luciferase-like" evidence="5">
    <location>
        <begin position="13"/>
        <end position="232"/>
    </location>
</feature>
<dbReference type="PANTHER" id="PTHR42847:SF4">
    <property type="entry name" value="ALKANESULFONATE MONOOXYGENASE-RELATED"/>
    <property type="match status" value="1"/>
</dbReference>
<evidence type="ECO:0000256" key="1">
    <source>
        <dbReference type="ARBA" id="ARBA00022630"/>
    </source>
</evidence>
<proteinExistence type="predicted"/>
<reference evidence="6 7" key="1">
    <citation type="journal article" date="2019" name="Emerg. Microbes Infect.">
        <title>Comprehensive subspecies identification of 175 nontuberculous mycobacteria species based on 7547 genomic profiles.</title>
        <authorList>
            <person name="Matsumoto Y."/>
            <person name="Kinjo T."/>
            <person name="Motooka D."/>
            <person name="Nabeya D."/>
            <person name="Jung N."/>
            <person name="Uechi K."/>
            <person name="Horii T."/>
            <person name="Iida T."/>
            <person name="Fujita J."/>
            <person name="Nakamura S."/>
        </authorList>
    </citation>
    <scope>NUCLEOTIDE SEQUENCE [LARGE SCALE GENOMIC DNA]</scope>
    <source>
        <strain evidence="6 7">JCM 17783</strain>
    </source>
</reference>
<evidence type="ECO:0000313" key="6">
    <source>
        <dbReference type="EMBL" id="BBY20378.1"/>
    </source>
</evidence>
<evidence type="ECO:0000256" key="4">
    <source>
        <dbReference type="ARBA" id="ARBA00023033"/>
    </source>
</evidence>
<evidence type="ECO:0000256" key="2">
    <source>
        <dbReference type="ARBA" id="ARBA00022643"/>
    </source>
</evidence>
<dbReference type="InterPro" id="IPR011251">
    <property type="entry name" value="Luciferase-like_dom"/>
</dbReference>
<keyword evidence="7" id="KW-1185">Reference proteome</keyword>
<dbReference type="GO" id="GO:0008726">
    <property type="term" value="F:alkanesulfonate monooxygenase activity"/>
    <property type="evidence" value="ECO:0007669"/>
    <property type="project" value="TreeGrafter"/>
</dbReference>
<keyword evidence="2" id="KW-0288">FMN</keyword>
<dbReference type="AlphaFoldDB" id="A0A7I7Q284"/>
<organism evidence="6 7">
    <name type="scientific">Mycobacterium stomatepiae</name>
    <dbReference type="NCBI Taxonomy" id="470076"/>
    <lineage>
        <taxon>Bacteria</taxon>
        <taxon>Bacillati</taxon>
        <taxon>Actinomycetota</taxon>
        <taxon>Actinomycetes</taxon>
        <taxon>Mycobacteriales</taxon>
        <taxon>Mycobacteriaceae</taxon>
        <taxon>Mycobacterium</taxon>
        <taxon>Mycobacterium simiae complex</taxon>
    </lineage>
</organism>
<dbReference type="NCBIfam" id="TIGR03619">
    <property type="entry name" value="F420_Rv2161c"/>
    <property type="match status" value="1"/>
</dbReference>
<accession>A0A7I7Q284</accession>
<evidence type="ECO:0000256" key="3">
    <source>
        <dbReference type="ARBA" id="ARBA00023002"/>
    </source>
</evidence>
<dbReference type="Proteomes" id="UP000467130">
    <property type="component" value="Chromosome"/>
</dbReference>
<evidence type="ECO:0000259" key="5">
    <source>
        <dbReference type="Pfam" id="PF00296"/>
    </source>
</evidence>
<dbReference type="KEGG" id="msto:MSTO_05830"/>
<keyword evidence="1" id="KW-0285">Flavoprotein</keyword>
<gene>
    <name evidence="6" type="ORF">MSTO_05830</name>
</gene>
<dbReference type="Pfam" id="PF00296">
    <property type="entry name" value="Bac_luciferase"/>
    <property type="match status" value="1"/>
</dbReference>
<keyword evidence="4" id="KW-0503">Monooxygenase</keyword>